<dbReference type="EMBL" id="AJMT01000188">
    <property type="protein sequence ID" value="EIG24812.1"/>
    <property type="molecule type" value="Genomic_DNA"/>
</dbReference>
<evidence type="ECO:0000313" key="2">
    <source>
        <dbReference type="Proteomes" id="UP000004473"/>
    </source>
</evidence>
<evidence type="ECO:0000313" key="1">
    <source>
        <dbReference type="EMBL" id="EIG24812.1"/>
    </source>
</evidence>
<dbReference type="Proteomes" id="UP000004473">
    <property type="component" value="Unassembled WGS sequence"/>
</dbReference>
<organism evidence="1 2">
    <name type="scientific">Neisseria sicca VK64</name>
    <dbReference type="NCBI Taxonomy" id="1095748"/>
    <lineage>
        <taxon>Bacteria</taxon>
        <taxon>Pseudomonadati</taxon>
        <taxon>Pseudomonadota</taxon>
        <taxon>Betaproteobacteria</taxon>
        <taxon>Neisseriales</taxon>
        <taxon>Neisseriaceae</taxon>
        <taxon>Neisseria</taxon>
    </lineage>
</organism>
<reference evidence="1 2" key="1">
    <citation type="submission" date="2012-04" db="EMBL/GenBank/DDBJ databases">
        <authorList>
            <person name="Harkins D.M."/>
            <person name="Madupu R."/>
            <person name="Durkin A.S."/>
            <person name="Torralba M."/>
            <person name="Methe B."/>
            <person name="Sutton G.G."/>
            <person name="Nelson K.E."/>
        </authorList>
    </citation>
    <scope>NUCLEOTIDE SEQUENCE [LARGE SCALE GENOMIC DNA]</scope>
    <source>
        <strain evidence="1 2">VK64</strain>
    </source>
</reference>
<comment type="caution">
    <text evidence="1">The sequence shown here is derived from an EMBL/GenBank/DDBJ whole genome shotgun (WGS) entry which is preliminary data.</text>
</comment>
<sequence>MVYIIIIVIYVNIYFKLHPKKILKLFTMIHLKKLLVFPL</sequence>
<protein>
    <submittedName>
        <fullName evidence="1">Uncharacterized protein</fullName>
    </submittedName>
</protein>
<name>I2NG51_NEISI</name>
<gene>
    <name evidence="1" type="ORF">HMPREF1051_0451</name>
</gene>
<dbReference type="AlphaFoldDB" id="I2NG51"/>
<accession>I2NG51</accession>
<proteinExistence type="predicted"/>